<dbReference type="InterPro" id="IPR050902">
    <property type="entry name" value="ABC_Transporter_SBP"/>
</dbReference>
<name>A0A0H2YYA8_ECOK1</name>
<protein>
    <submittedName>
        <fullName evidence="2">Iron compound ABC transporter, periplasmic-binding protein</fullName>
    </submittedName>
</protein>
<dbReference type="Pfam" id="PF01497">
    <property type="entry name" value="Peripla_BP_2"/>
    <property type="match status" value="1"/>
</dbReference>
<dbReference type="Gene3D" id="1.20.58.2180">
    <property type="match status" value="1"/>
</dbReference>
<sequence length="354" mass="39359">MCKYIAVLIIRILLMSLTRRRFTQILASTLFLHHLPSFAQSVKFWASRTLPEAQNITRIVSAGAPADLLLLAVAPEKMVGFSSFDFARQALIPLPEHIRQFPRLGRLAGRASTLSLEGLMALHPDLVVDCGNTDETWISQARQVSEQTQIPWLLLNGKLEQSAEQLTTLGKTLGEEHRAAEQANLASRFVGEAQAFATSPAANLSFYAARGPRGLETGLQGSLHTEAAELLGLHNVAQIADRHGLTQVSMENLLRWQPDIILVQEAVTADFIRRDPLWQGVKAVAEQRILFLSGLPFGWLDAPPGINRLLGLRRLHAWLDPAINRQFKSDIQHYAQLFWHCSLSDADYQKLVAS</sequence>
<dbReference type="GO" id="GO:0071281">
    <property type="term" value="P:cellular response to iron ion"/>
    <property type="evidence" value="ECO:0007669"/>
    <property type="project" value="TreeGrafter"/>
</dbReference>
<dbReference type="CDD" id="cd01147">
    <property type="entry name" value="HemV-2"/>
    <property type="match status" value="1"/>
</dbReference>
<evidence type="ECO:0000313" key="3">
    <source>
        <dbReference type="Proteomes" id="UP000008216"/>
    </source>
</evidence>
<dbReference type="PANTHER" id="PTHR30535:SF34">
    <property type="entry name" value="MOLYBDATE-BINDING PROTEIN MOLA"/>
    <property type="match status" value="1"/>
</dbReference>
<accession>A0A0H2YYA8</accession>
<gene>
    <name evidence="2" type="ORF">APECO1_313</name>
</gene>
<dbReference type="EMBL" id="CP000468">
    <property type="protein sequence ID" value="ABJ00614.1"/>
    <property type="molecule type" value="Genomic_DNA"/>
</dbReference>
<dbReference type="Gene3D" id="3.40.50.1980">
    <property type="entry name" value="Nitrogenase molybdenum iron protein domain"/>
    <property type="match status" value="2"/>
</dbReference>
<evidence type="ECO:0000259" key="1">
    <source>
        <dbReference type="PROSITE" id="PS50983"/>
    </source>
</evidence>
<feature type="domain" description="Fe/B12 periplasmic-binding" evidence="1">
    <location>
        <begin position="58"/>
        <end position="323"/>
    </location>
</feature>
<organism evidence="2 3">
    <name type="scientific">Escherichia coli O1:K1 / APEC</name>
    <dbReference type="NCBI Taxonomy" id="405955"/>
    <lineage>
        <taxon>Bacteria</taxon>
        <taxon>Pseudomonadati</taxon>
        <taxon>Pseudomonadota</taxon>
        <taxon>Gammaproteobacteria</taxon>
        <taxon>Enterobacterales</taxon>
        <taxon>Enterobacteriaceae</taxon>
        <taxon>Escherichia</taxon>
    </lineage>
</organism>
<dbReference type="InterPro" id="IPR002491">
    <property type="entry name" value="ABC_transptr_periplasmic_BD"/>
</dbReference>
<proteinExistence type="predicted"/>
<reference evidence="2 3" key="1">
    <citation type="journal article" date="2007" name="J. Bacteriol.">
        <title>The genome sequence of avian pathogenic Escherichia coli strain O1:K1:H7 shares strong similarities with human extraintestinal pathogenic E. coli genomes.</title>
        <authorList>
            <person name="Johnson T.J."/>
            <person name="Kariyawasam S."/>
            <person name="Wannemuehler Y."/>
            <person name="Mangiamele P."/>
            <person name="Johnson S.J."/>
            <person name="Doetkott C."/>
            <person name="Skyberg J.A."/>
            <person name="Lynne A.M."/>
            <person name="Johnson J.R."/>
            <person name="Nolan L.K."/>
        </authorList>
    </citation>
    <scope>NUCLEOTIDE SEQUENCE [LARGE SCALE GENOMIC DNA]</scope>
    <source>
        <strain evidence="2">APEC O1</strain>
    </source>
</reference>
<dbReference type="HOGENOM" id="CLU_038034_13_1_6"/>
<dbReference type="PANTHER" id="PTHR30535">
    <property type="entry name" value="VITAMIN B12-BINDING PROTEIN"/>
    <property type="match status" value="1"/>
</dbReference>
<keyword evidence="3" id="KW-1185">Reference proteome</keyword>
<dbReference type="PROSITE" id="PS50983">
    <property type="entry name" value="FE_B12_PBP"/>
    <property type="match status" value="1"/>
</dbReference>
<dbReference type="KEGG" id="ecv:APECO1_313"/>
<evidence type="ECO:0000313" key="2">
    <source>
        <dbReference type="EMBL" id="ABJ00614.1"/>
    </source>
</evidence>
<dbReference type="SUPFAM" id="SSF53807">
    <property type="entry name" value="Helical backbone' metal receptor"/>
    <property type="match status" value="1"/>
</dbReference>
<dbReference type="Proteomes" id="UP000008216">
    <property type="component" value="Chromosome"/>
</dbReference>
<dbReference type="AlphaFoldDB" id="A0A0H2YYA8"/>